<evidence type="ECO:0000313" key="3">
    <source>
        <dbReference type="Proteomes" id="UP001233172"/>
    </source>
</evidence>
<dbReference type="SUPFAM" id="SSF54236">
    <property type="entry name" value="Ubiquitin-like"/>
    <property type="match status" value="1"/>
</dbReference>
<dbReference type="EMBL" id="JASAOG010000250">
    <property type="protein sequence ID" value="KAK0042153.1"/>
    <property type="molecule type" value="Genomic_DNA"/>
</dbReference>
<dbReference type="InterPro" id="IPR000626">
    <property type="entry name" value="Ubiquitin-like_dom"/>
</dbReference>
<dbReference type="Gene3D" id="3.10.20.90">
    <property type="entry name" value="Phosphatidylinositol 3-kinase Catalytic Subunit, Chain A, domain 1"/>
    <property type="match status" value="1"/>
</dbReference>
<protein>
    <recommendedName>
        <fullName evidence="1">Ubiquitin-like domain-containing protein</fullName>
    </recommendedName>
</protein>
<feature type="domain" description="Ubiquitin-like" evidence="1">
    <location>
        <begin position="14"/>
        <end position="88"/>
    </location>
</feature>
<dbReference type="Proteomes" id="UP001233172">
    <property type="component" value="Unassembled WGS sequence"/>
</dbReference>
<dbReference type="InterPro" id="IPR029071">
    <property type="entry name" value="Ubiquitin-like_domsf"/>
</dbReference>
<evidence type="ECO:0000313" key="2">
    <source>
        <dbReference type="EMBL" id="KAK0042153.1"/>
    </source>
</evidence>
<proteinExistence type="predicted"/>
<keyword evidence="3" id="KW-1185">Reference proteome</keyword>
<comment type="caution">
    <text evidence="2">The sequence shown here is derived from an EMBL/GenBank/DDBJ whole genome shotgun (WGS) entry which is preliminary data.</text>
</comment>
<dbReference type="AlphaFoldDB" id="A0AAD8EWL7"/>
<evidence type="ECO:0000259" key="1">
    <source>
        <dbReference type="PROSITE" id="PS50053"/>
    </source>
</evidence>
<accession>A0AAD8EWL7</accession>
<dbReference type="PROSITE" id="PS50053">
    <property type="entry name" value="UBIQUITIN_2"/>
    <property type="match status" value="1"/>
</dbReference>
<reference evidence="2" key="1">
    <citation type="journal article" date="2023" name="PLoS Negl. Trop. Dis.">
        <title>A genome sequence for Biomphalaria pfeifferi, the major vector snail for the human-infecting parasite Schistosoma mansoni.</title>
        <authorList>
            <person name="Bu L."/>
            <person name="Lu L."/>
            <person name="Laidemitt M.R."/>
            <person name="Zhang S.M."/>
            <person name="Mutuku M."/>
            <person name="Mkoji G."/>
            <person name="Steinauer M."/>
            <person name="Loker E.S."/>
        </authorList>
    </citation>
    <scope>NUCLEOTIDE SEQUENCE</scope>
    <source>
        <strain evidence="2">KasaAsao</strain>
    </source>
</reference>
<dbReference type="CDD" id="cd17039">
    <property type="entry name" value="Ubl_ubiquitin_like"/>
    <property type="match status" value="1"/>
</dbReference>
<dbReference type="Pfam" id="PF00240">
    <property type="entry name" value="ubiquitin"/>
    <property type="match status" value="1"/>
</dbReference>
<reference evidence="2" key="2">
    <citation type="submission" date="2023-04" db="EMBL/GenBank/DDBJ databases">
        <authorList>
            <person name="Bu L."/>
            <person name="Lu L."/>
            <person name="Laidemitt M.R."/>
            <person name="Zhang S.M."/>
            <person name="Mutuku M."/>
            <person name="Mkoji G."/>
            <person name="Steinauer M."/>
            <person name="Loker E.S."/>
        </authorList>
    </citation>
    <scope>NUCLEOTIDE SEQUENCE</scope>
    <source>
        <strain evidence="2">KasaAsao</strain>
        <tissue evidence="2">Whole Snail</tissue>
    </source>
</reference>
<sequence length="90" mass="10156">MASVADEASPCTEIKFCVNSCSSTNVLQIDCVTTIMIGGLKEDLRNYCNIPAEHQVWTYNNQTLSDERTLKSYGITDESNIMIQISERRF</sequence>
<gene>
    <name evidence="2" type="ORF">Bpfe_028434</name>
</gene>
<organism evidence="2 3">
    <name type="scientific">Biomphalaria pfeifferi</name>
    <name type="common">Bloodfluke planorb</name>
    <name type="synonym">Freshwater snail</name>
    <dbReference type="NCBI Taxonomy" id="112525"/>
    <lineage>
        <taxon>Eukaryota</taxon>
        <taxon>Metazoa</taxon>
        <taxon>Spiralia</taxon>
        <taxon>Lophotrochozoa</taxon>
        <taxon>Mollusca</taxon>
        <taxon>Gastropoda</taxon>
        <taxon>Heterobranchia</taxon>
        <taxon>Euthyneura</taxon>
        <taxon>Panpulmonata</taxon>
        <taxon>Hygrophila</taxon>
        <taxon>Lymnaeoidea</taxon>
        <taxon>Planorbidae</taxon>
        <taxon>Biomphalaria</taxon>
    </lineage>
</organism>
<name>A0AAD8EWL7_BIOPF</name>